<keyword evidence="14" id="KW-1185">Reference proteome</keyword>
<keyword evidence="4" id="KW-0808">Transferase</keyword>
<accession>A0A8C5PTC7</accession>
<evidence type="ECO:0000256" key="8">
    <source>
        <dbReference type="ARBA" id="ARBA00023034"/>
    </source>
</evidence>
<dbReference type="Ensembl" id="ENSLLET00000028423.1">
    <property type="protein sequence ID" value="ENSLLEP00000027355.1"/>
    <property type="gene ID" value="ENSLLEG00000017370.1"/>
</dbReference>
<dbReference type="GO" id="GO:0008499">
    <property type="term" value="F:N-acetyl-beta-D-glucosaminide beta-(1,3)-galactosyltransferase activity"/>
    <property type="evidence" value="ECO:0007669"/>
    <property type="project" value="UniProtKB-ARBA"/>
</dbReference>
<evidence type="ECO:0000256" key="3">
    <source>
        <dbReference type="ARBA" id="ARBA00022676"/>
    </source>
</evidence>
<sequence length="389" mass="45001">MIIMRRKFYKVFVCLVVSTLIFRFAVLRISKNTTSVSEEYEAMVTSDDLRTLTKKMPVPCQENSSINEYPKFSEQPHVMKDFLTYRHCKNFPQLLNSPMKCGGPDNSEDVFLLLAIKSSPVNYERREVIRKTWGTEELYNKVKVRKLFLIGIPTPQKEQKRISSLVKIESQTYGDIVQWDFYDTFYNLTLKQVLFHQWIEDRCPGVQFIFNGDDDVFVNTFNVFSYLHDLGINGRENHLFVGALNIGMPPIREKNSKYYVSEELFPGDTFLPYCGGGGILMSGFTCRAIFKASQHIPLFPIDDAYLGMCLDKAGLKPENHEGIRTFGIHFADNVDSFDPCYYRDMLVVHRFVPYEMLVMWKALQVTKLKCTRNKVGIEQAHQGAKIKSQ</sequence>
<keyword evidence="5" id="KW-0812">Transmembrane</keyword>
<evidence type="ECO:0000256" key="11">
    <source>
        <dbReference type="ARBA" id="ARBA00043952"/>
    </source>
</evidence>
<dbReference type="Proteomes" id="UP000694569">
    <property type="component" value="Unplaced"/>
</dbReference>
<keyword evidence="10" id="KW-0325">Glycoprotein</keyword>
<keyword evidence="6" id="KW-0735">Signal-anchor</keyword>
<evidence type="ECO:0000256" key="4">
    <source>
        <dbReference type="ARBA" id="ARBA00022679"/>
    </source>
</evidence>
<dbReference type="AlphaFoldDB" id="A0A8C5PTC7"/>
<evidence type="ECO:0000256" key="1">
    <source>
        <dbReference type="ARBA" id="ARBA00004323"/>
    </source>
</evidence>
<dbReference type="EC" id="2.4.1.-" evidence="12"/>
<evidence type="ECO:0000256" key="2">
    <source>
        <dbReference type="ARBA" id="ARBA00008661"/>
    </source>
</evidence>
<evidence type="ECO:0000313" key="13">
    <source>
        <dbReference type="Ensembl" id="ENSLLEP00000027355.1"/>
    </source>
</evidence>
<dbReference type="InterPro" id="IPR002659">
    <property type="entry name" value="Glyco_trans_31"/>
</dbReference>
<comment type="similarity">
    <text evidence="2 12">Belongs to the glycosyltransferase 31 family.</text>
</comment>
<name>A0A8C5PTC7_9ANUR</name>
<dbReference type="FunFam" id="3.90.550.50:FF:000009">
    <property type="entry name" value="Hexosyltransferase"/>
    <property type="match status" value="1"/>
</dbReference>
<comment type="subcellular location">
    <subcellularLocation>
        <location evidence="1 12">Golgi apparatus membrane</location>
        <topology evidence="1 12">Single-pass type II membrane protein</topology>
    </subcellularLocation>
</comment>
<evidence type="ECO:0000256" key="5">
    <source>
        <dbReference type="ARBA" id="ARBA00022692"/>
    </source>
</evidence>
<dbReference type="Pfam" id="PF01762">
    <property type="entry name" value="Galactosyl_T"/>
    <property type="match status" value="1"/>
</dbReference>
<evidence type="ECO:0000256" key="7">
    <source>
        <dbReference type="ARBA" id="ARBA00022989"/>
    </source>
</evidence>
<comment type="pathway">
    <text evidence="11">Protein modification.</text>
</comment>
<dbReference type="GeneTree" id="ENSGT00940000159134"/>
<protein>
    <recommendedName>
        <fullName evidence="12">Hexosyltransferase</fullName>
        <ecNumber evidence="12">2.4.1.-</ecNumber>
    </recommendedName>
</protein>
<dbReference type="GO" id="GO:0030311">
    <property type="term" value="P:poly-N-acetyllactosamine biosynthetic process"/>
    <property type="evidence" value="ECO:0007669"/>
    <property type="project" value="TreeGrafter"/>
</dbReference>
<keyword evidence="9" id="KW-0472">Membrane</keyword>
<reference evidence="13" key="1">
    <citation type="submission" date="2025-08" db="UniProtKB">
        <authorList>
            <consortium name="Ensembl"/>
        </authorList>
    </citation>
    <scope>IDENTIFICATION</scope>
</reference>
<evidence type="ECO:0000313" key="14">
    <source>
        <dbReference type="Proteomes" id="UP000694569"/>
    </source>
</evidence>
<organism evidence="13 14">
    <name type="scientific">Leptobrachium leishanense</name>
    <name type="common">Leishan spiny toad</name>
    <dbReference type="NCBI Taxonomy" id="445787"/>
    <lineage>
        <taxon>Eukaryota</taxon>
        <taxon>Metazoa</taxon>
        <taxon>Chordata</taxon>
        <taxon>Craniata</taxon>
        <taxon>Vertebrata</taxon>
        <taxon>Euteleostomi</taxon>
        <taxon>Amphibia</taxon>
        <taxon>Batrachia</taxon>
        <taxon>Anura</taxon>
        <taxon>Pelobatoidea</taxon>
        <taxon>Megophryidae</taxon>
        <taxon>Leptobrachium</taxon>
    </lineage>
</organism>
<dbReference type="GO" id="GO:0016266">
    <property type="term" value="P:protein O-linked glycosylation via N-acetyl-galactosamine"/>
    <property type="evidence" value="ECO:0007669"/>
    <property type="project" value="UniProtKB-ARBA"/>
</dbReference>
<dbReference type="OrthoDB" id="2139606at2759"/>
<evidence type="ECO:0000256" key="10">
    <source>
        <dbReference type="ARBA" id="ARBA00023180"/>
    </source>
</evidence>
<evidence type="ECO:0000256" key="6">
    <source>
        <dbReference type="ARBA" id="ARBA00022968"/>
    </source>
</evidence>
<dbReference type="PANTHER" id="PTHR11214:SF23">
    <property type="entry name" value="N-ACETYLLACTOSAMINIDE BETA-1,3-N-ACETYLGLUCOSAMINYLTRANSFERASE 3"/>
    <property type="match status" value="1"/>
</dbReference>
<dbReference type="Gene3D" id="3.90.550.50">
    <property type="match status" value="1"/>
</dbReference>
<evidence type="ECO:0000256" key="12">
    <source>
        <dbReference type="RuleBase" id="RU363063"/>
    </source>
</evidence>
<dbReference type="GO" id="GO:0000139">
    <property type="term" value="C:Golgi membrane"/>
    <property type="evidence" value="ECO:0007669"/>
    <property type="project" value="UniProtKB-SubCell"/>
</dbReference>
<dbReference type="PANTHER" id="PTHR11214">
    <property type="entry name" value="BETA-1,3-N-ACETYLGLUCOSAMINYLTRANSFERASE"/>
    <property type="match status" value="1"/>
</dbReference>
<keyword evidence="3 12" id="KW-0328">Glycosyltransferase</keyword>
<keyword evidence="7" id="KW-1133">Transmembrane helix</keyword>
<reference evidence="13" key="2">
    <citation type="submission" date="2025-09" db="UniProtKB">
        <authorList>
            <consortium name="Ensembl"/>
        </authorList>
    </citation>
    <scope>IDENTIFICATION</scope>
</reference>
<proteinExistence type="inferred from homology"/>
<evidence type="ECO:0000256" key="9">
    <source>
        <dbReference type="ARBA" id="ARBA00023136"/>
    </source>
</evidence>
<keyword evidence="8 12" id="KW-0333">Golgi apparatus</keyword>